<feature type="region of interest" description="Disordered" evidence="1">
    <location>
        <begin position="1132"/>
        <end position="1152"/>
    </location>
</feature>
<keyword evidence="2" id="KW-1133">Transmembrane helix</keyword>
<dbReference type="CDD" id="cd01659">
    <property type="entry name" value="TRX_superfamily"/>
    <property type="match status" value="1"/>
</dbReference>
<evidence type="ECO:0000256" key="1">
    <source>
        <dbReference type="SAM" id="MobiDB-lite"/>
    </source>
</evidence>
<dbReference type="KEGG" id="agl:PYTT_0124"/>
<keyword evidence="2" id="KW-0472">Membrane</keyword>
<protein>
    <submittedName>
        <fullName evidence="4">Cytochrome c biogenesis protein transmembrane region</fullName>
    </submittedName>
</protein>
<evidence type="ECO:0000313" key="4">
    <source>
        <dbReference type="EMBL" id="SEH70728.1"/>
    </source>
</evidence>
<name>A0A1C7PEQ0_9BACT</name>
<sequence>MRFLLPFLCIPFALAAELALPDDASQLSTVDRQELLAAWRNNAAACPREALVAQLSSPSLKTRCAALDLLEDLTGNDFGFDPWLPPSEIPAETRQALQDWSKSDAGFLNTSHPPDAEQINRAIAIFLSADDEMRERTCRLLLPHKNILIGAIEQTLKSRPDLTQDDIKALRQIEYRMQLDSTLGPKAAATSRLLVSDKRGDIIEGIESLRNSPQTVLPVLNTLIDHADPMVRETAIDVMLLTGKEKALEALMPMLQKETDPNILQIAFRRVTDYMNADMKKLLLRHALSPQEDVAVTALNVLRESKDIDDDMYSNVDSRSKKTRKEIRFSEEEMHRLLSSPNWRIRSALFELITADKRNRTTPKLTPESRQLIYKGMTDDDATVRQTAFQAIVVGKLFSNDLVPLCEELLKRDTEMLPQVIYLFMAVNADISETVQNMLSRMTVDQIENLLALEGDYTTYILASGSGNRATRTVVAALEKSPDPGVKRILLLRKSKGLMLRTDGWDAFLAGLENPAYTPAQKIELLESLNYVSLATLLDESAAPTESSSIYISSGTPPPASSARKQQFAPYMERLLGILRNMRDKDASDDLRHSALIALCSLRDKESRDTLIRTFPQMSASRKLSILETNDNVRLDLPAELFTQAFATGNEQIRKAVYSNLRYKRSSDTLDKYLTPEMCDAAMWHDSILWDWGSACRYSSANERRFFRSFLLAAVASDKVPMPLREEIAFYCCLDETTRKKPEVQNFISSCTSARKPYLQFIDDAPKKRGDILPWAVKWSKSPEPLIRFTVASCLQSLYDWKFVLPISTNKKPLFTEPAILRRKLSTSSSRTARAPEELVSLIRDMQKDTDGRVAAAAAISLLGITGDCDARLLKNQLEKINGIQEKRHLDEDDDSMTLEETLATMLQSQFTRITSTRNASSSDSSYFYSSEQVFTPLQGKLTDCEKDLFSFAAILNPDYVKLKLENGEKLDIAGNGETAVSFTALTSPAGKETADGKTPEDAAENTPTPDIPVSAANETDEHDASDTPTGDIDTQKAIAIVFFEKPGCDECARTESELRDLAVTFPNIKIEKIVITTQNGLERNAALCRRFNVPGKERSIAPAVFTPNGYLTKADLNRDSLRRLIEQEARRKTNTAADNGETANRLADVTQEERQQAQADIRSTYEDMTLGIVLLGGLIDGINPCAFATLIFFLSYLRIARRSPKELLWTGAAFILAVYLTYFSIGLAFNELIGVIQGAHVWKNVLDWTFAALALLAALLSFRDAWLARRGRMQDMSLKLPKFLRDRIHSVARTQAKASRYILAAFIAGIIISVLELACTGQVYAPIIYQIRAGHESAIAMLALYNFAFIAPLLLIFYLSYKGMSTQSLIRFQERHSFMVKLLLGILFLVLAAVILLTSLS</sequence>
<dbReference type="InterPro" id="IPR016024">
    <property type="entry name" value="ARM-type_fold"/>
</dbReference>
<accession>A0A1C7PEQ0</accession>
<evidence type="ECO:0000256" key="2">
    <source>
        <dbReference type="SAM" id="Phobius"/>
    </source>
</evidence>
<dbReference type="PANTHER" id="PTHR31272">
    <property type="entry name" value="CYTOCHROME C-TYPE BIOGENESIS PROTEIN HI_1454-RELATED"/>
    <property type="match status" value="1"/>
</dbReference>
<keyword evidence="3" id="KW-0732">Signal</keyword>
<gene>
    <name evidence="4" type="ORF">PYTT_0124</name>
</gene>
<feature type="signal peptide" evidence="3">
    <location>
        <begin position="1"/>
        <end position="15"/>
    </location>
</feature>
<feature type="transmembrane region" description="Helical" evidence="2">
    <location>
        <begin position="1249"/>
        <end position="1267"/>
    </location>
</feature>
<dbReference type="PANTHER" id="PTHR31272:SF9">
    <property type="entry name" value="BLL1027 PROTEIN"/>
    <property type="match status" value="1"/>
</dbReference>
<proteinExistence type="predicted"/>
<feature type="chain" id="PRO_5014266577" evidence="3">
    <location>
        <begin position="16"/>
        <end position="1402"/>
    </location>
</feature>
<dbReference type="Pfam" id="PF13646">
    <property type="entry name" value="HEAT_2"/>
    <property type="match status" value="1"/>
</dbReference>
<dbReference type="SUPFAM" id="SSF52833">
    <property type="entry name" value="Thioredoxin-like"/>
    <property type="match status" value="1"/>
</dbReference>
<evidence type="ECO:0000256" key="3">
    <source>
        <dbReference type="SAM" id="SignalP"/>
    </source>
</evidence>
<dbReference type="OrthoDB" id="9797355at2"/>
<keyword evidence="5" id="KW-1185">Reference proteome</keyword>
<dbReference type="EMBL" id="LT629973">
    <property type="protein sequence ID" value="SEH70728.1"/>
    <property type="molecule type" value="Genomic_DNA"/>
</dbReference>
<feature type="region of interest" description="Disordered" evidence="1">
    <location>
        <begin position="986"/>
        <end position="1032"/>
    </location>
</feature>
<dbReference type="RefSeq" id="WP_067772215.1">
    <property type="nucleotide sequence ID" value="NZ_LIGX01000002.1"/>
</dbReference>
<dbReference type="Gene3D" id="1.25.10.10">
    <property type="entry name" value="Leucine-rich Repeat Variant"/>
    <property type="match status" value="1"/>
</dbReference>
<organism evidence="4 5">
    <name type="scientific">Akkermansia glycaniphila</name>
    <dbReference type="NCBI Taxonomy" id="1679444"/>
    <lineage>
        <taxon>Bacteria</taxon>
        <taxon>Pseudomonadati</taxon>
        <taxon>Verrucomicrobiota</taxon>
        <taxon>Verrucomicrobiia</taxon>
        <taxon>Verrucomicrobiales</taxon>
        <taxon>Akkermansiaceae</taxon>
        <taxon>Akkermansia</taxon>
    </lineage>
</organism>
<evidence type="ECO:0000313" key="5">
    <source>
        <dbReference type="Proteomes" id="UP000176204"/>
    </source>
</evidence>
<dbReference type="Proteomes" id="UP000176204">
    <property type="component" value="Chromosome I"/>
</dbReference>
<feature type="transmembrane region" description="Helical" evidence="2">
    <location>
        <begin position="1208"/>
        <end position="1229"/>
    </location>
</feature>
<reference evidence="5" key="1">
    <citation type="submission" date="2016-09" db="EMBL/GenBank/DDBJ databases">
        <authorList>
            <person name="Koehorst J."/>
        </authorList>
    </citation>
    <scope>NUCLEOTIDE SEQUENCE [LARGE SCALE GENOMIC DNA]</scope>
</reference>
<dbReference type="InterPro" id="IPR036249">
    <property type="entry name" value="Thioredoxin-like_sf"/>
</dbReference>
<feature type="transmembrane region" description="Helical" evidence="2">
    <location>
        <begin position="1383"/>
        <end position="1401"/>
    </location>
</feature>
<dbReference type="SUPFAM" id="SSF48371">
    <property type="entry name" value="ARM repeat"/>
    <property type="match status" value="1"/>
</dbReference>
<dbReference type="InterPro" id="IPR051790">
    <property type="entry name" value="Cytochrome_c-biogenesis_DsbD"/>
</dbReference>
<feature type="transmembrane region" description="Helical" evidence="2">
    <location>
        <begin position="1338"/>
        <end position="1362"/>
    </location>
</feature>
<dbReference type="STRING" id="1679444.PYTT_0124"/>
<feature type="transmembrane region" description="Helical" evidence="2">
    <location>
        <begin position="1171"/>
        <end position="1196"/>
    </location>
</feature>
<feature type="transmembrane region" description="Helical" evidence="2">
    <location>
        <begin position="1302"/>
        <end position="1326"/>
    </location>
</feature>
<keyword evidence="2 4" id="KW-0812">Transmembrane</keyword>
<dbReference type="InterPro" id="IPR011989">
    <property type="entry name" value="ARM-like"/>
</dbReference>